<dbReference type="InterPro" id="IPR052598">
    <property type="entry name" value="IgSF_CEA-related"/>
</dbReference>
<keyword evidence="4" id="KW-0393">Immunoglobulin domain</keyword>
<name>A0ABV0ZRD5_9TELE</name>
<evidence type="ECO:0000256" key="1">
    <source>
        <dbReference type="ARBA" id="ARBA00022729"/>
    </source>
</evidence>
<keyword evidence="1" id="KW-0732">Signal</keyword>
<comment type="caution">
    <text evidence="6">The sequence shown here is derived from an EMBL/GenBank/DDBJ whole genome shotgun (WGS) entry which is preliminary data.</text>
</comment>
<gene>
    <name evidence="6" type="ORF">AMECASPLE_031994</name>
</gene>
<feature type="domain" description="Ig-like" evidence="5">
    <location>
        <begin position="110"/>
        <end position="197"/>
    </location>
</feature>
<evidence type="ECO:0000256" key="4">
    <source>
        <dbReference type="ARBA" id="ARBA00023319"/>
    </source>
</evidence>
<dbReference type="PANTHER" id="PTHR44337">
    <property type="entry name" value="CARCINOEMBRYONIC ANTIGEN-RELATED CELL ADHESION MOLECULE 8"/>
    <property type="match status" value="1"/>
</dbReference>
<evidence type="ECO:0000259" key="5">
    <source>
        <dbReference type="PROSITE" id="PS50835"/>
    </source>
</evidence>
<dbReference type="EMBL" id="JAHRIP010069903">
    <property type="protein sequence ID" value="MEQ2308803.1"/>
    <property type="molecule type" value="Genomic_DNA"/>
</dbReference>
<dbReference type="InterPro" id="IPR003599">
    <property type="entry name" value="Ig_sub"/>
</dbReference>
<dbReference type="SUPFAM" id="SSF48726">
    <property type="entry name" value="Immunoglobulin"/>
    <property type="match status" value="2"/>
</dbReference>
<dbReference type="InterPro" id="IPR007110">
    <property type="entry name" value="Ig-like_dom"/>
</dbReference>
<dbReference type="PANTHER" id="PTHR44337:SF20">
    <property type="entry name" value="CARCINOEMBRYONIC ANTIGEN-RELATED CELL ADHESION MOLECULE 5-RELATED"/>
    <property type="match status" value="1"/>
</dbReference>
<dbReference type="InterPro" id="IPR013783">
    <property type="entry name" value="Ig-like_fold"/>
</dbReference>
<organism evidence="6 7">
    <name type="scientific">Ameca splendens</name>
    <dbReference type="NCBI Taxonomy" id="208324"/>
    <lineage>
        <taxon>Eukaryota</taxon>
        <taxon>Metazoa</taxon>
        <taxon>Chordata</taxon>
        <taxon>Craniata</taxon>
        <taxon>Vertebrata</taxon>
        <taxon>Euteleostomi</taxon>
        <taxon>Actinopterygii</taxon>
        <taxon>Neopterygii</taxon>
        <taxon>Teleostei</taxon>
        <taxon>Neoteleostei</taxon>
        <taxon>Acanthomorphata</taxon>
        <taxon>Ovalentaria</taxon>
        <taxon>Atherinomorphae</taxon>
        <taxon>Cyprinodontiformes</taxon>
        <taxon>Goodeidae</taxon>
        <taxon>Ameca</taxon>
    </lineage>
</organism>
<accession>A0ABV0ZRD5</accession>
<dbReference type="Gene3D" id="2.60.40.10">
    <property type="entry name" value="Immunoglobulins"/>
    <property type="match status" value="1"/>
</dbReference>
<protein>
    <recommendedName>
        <fullName evidence="5">Ig-like domain-containing protein</fullName>
    </recommendedName>
</protein>
<dbReference type="PROSITE" id="PS50835">
    <property type="entry name" value="IG_LIKE"/>
    <property type="match status" value="1"/>
</dbReference>
<evidence type="ECO:0000313" key="6">
    <source>
        <dbReference type="EMBL" id="MEQ2308803.1"/>
    </source>
</evidence>
<evidence type="ECO:0000256" key="2">
    <source>
        <dbReference type="ARBA" id="ARBA00023157"/>
    </source>
</evidence>
<keyword evidence="7" id="KW-1185">Reference proteome</keyword>
<keyword evidence="2" id="KW-1015">Disulfide bond</keyword>
<sequence length="327" mass="35942">MRSFTMIITWKTVYCALLLALMGAMGFGVSVQISWVGRVTAGSRTTFTCSSSCFPNCIYSWTFNGRAVNGSAVTWTPDGQDVSVALQCIVLTPKTGISSSTTTIVEIWNPVSVRISPPNITPSLNKPLSLVCQDSAYKDHQGLSDILWYKDGQKVTLRENMRFLQNNLTLHFDSLLSSDAGFYQCEIYLQTSETRVYSLGFLLSFDPWNVTISGPDVVFPGRLSQFTCLSSCTLNVECTIRWQFRGGFPIGTYLSVNANHLKWIPSNPGTFQNFTCIAENIAAGRSAEDTKTVEVTGIPVSGSEALQLSGLSLLVFSFTQLLPAFKF</sequence>
<dbReference type="SMART" id="SM00409">
    <property type="entry name" value="IG"/>
    <property type="match status" value="1"/>
</dbReference>
<dbReference type="Proteomes" id="UP001469553">
    <property type="component" value="Unassembled WGS sequence"/>
</dbReference>
<evidence type="ECO:0000313" key="7">
    <source>
        <dbReference type="Proteomes" id="UP001469553"/>
    </source>
</evidence>
<reference evidence="6 7" key="1">
    <citation type="submission" date="2021-06" db="EMBL/GenBank/DDBJ databases">
        <authorList>
            <person name="Palmer J.M."/>
        </authorList>
    </citation>
    <scope>NUCLEOTIDE SEQUENCE [LARGE SCALE GENOMIC DNA]</scope>
    <source>
        <strain evidence="6 7">AS_MEX2019</strain>
        <tissue evidence="6">Muscle</tissue>
    </source>
</reference>
<evidence type="ECO:0000256" key="3">
    <source>
        <dbReference type="ARBA" id="ARBA00023180"/>
    </source>
</evidence>
<keyword evidence="3" id="KW-0325">Glycoprotein</keyword>
<proteinExistence type="predicted"/>
<dbReference type="InterPro" id="IPR036179">
    <property type="entry name" value="Ig-like_dom_sf"/>
</dbReference>